<dbReference type="GO" id="GO:0004853">
    <property type="term" value="F:uroporphyrinogen decarboxylase activity"/>
    <property type="evidence" value="ECO:0007669"/>
    <property type="project" value="InterPro"/>
</dbReference>
<name>A0A0S7BVN1_9CHLR</name>
<sequence length="383" mass="43523">MNSRERLLTAMNFQEPDRVPFDLGSTQVTGINEIAYRNLRKAYGLPDKEVVYSDQIQGLALPDEDFLQLIGVDTRGIFPLNAHNWNVQVTDGGDYWMYHDEWGITYRKPKVNGLYFSILQEPLKNERLTPDSIKNHPWPDFKDPIRIQGLKALADEYHSKGFAVVVKDPFAGIFEMSQRICGMDYLLMLMASEPELAGLLFDKMLELKIDFFTMALPILQDSIDVVGLMDDYGTQVSQLISPRMFRNQIKPRLKEVFDCVKAYAPNAKRFFHSCGNVRPLIPDFLEIGVQILNPIHVRAAGMDPFELKKDYGDKIVFWGGGVDTQGILPMGTPQQVRDDVKRNLEALMPGGGYIFNTIHDIQADVPPENLVAMIETLHTYGVY</sequence>
<evidence type="ECO:0000259" key="1">
    <source>
        <dbReference type="Pfam" id="PF01208"/>
    </source>
</evidence>
<dbReference type="STRING" id="1678840.ATC1_131220"/>
<reference evidence="2" key="1">
    <citation type="journal article" date="2015" name="Genome Announc.">
        <title>Draft Genome Sequence of Anaerolineae Strain TC1, a Novel Isolate from a Methanogenic Wastewater Treatment System.</title>
        <authorList>
            <person name="Matsuura N."/>
            <person name="Tourlousse D.M."/>
            <person name="Sun L."/>
            <person name="Toyonaga M."/>
            <person name="Kuroda K."/>
            <person name="Ohashi A."/>
            <person name="Cruz R."/>
            <person name="Yamaguchi T."/>
            <person name="Sekiguchi Y."/>
        </authorList>
    </citation>
    <scope>NUCLEOTIDE SEQUENCE [LARGE SCALE GENOMIC DNA]</scope>
    <source>
        <strain evidence="2">TC1</strain>
    </source>
</reference>
<dbReference type="EMBL" id="DF968181">
    <property type="protein sequence ID" value="GAP41236.1"/>
    <property type="molecule type" value="Genomic_DNA"/>
</dbReference>
<dbReference type="InterPro" id="IPR000257">
    <property type="entry name" value="Uroporphyrinogen_deCOase"/>
</dbReference>
<protein>
    <submittedName>
        <fullName evidence="2">Uroporphyrinogen decarboxylase</fullName>
    </submittedName>
</protein>
<dbReference type="PATRIC" id="fig|1678840.3.peg.2662"/>
<feature type="domain" description="Uroporphyrinogen decarboxylase (URO-D)" evidence="1">
    <location>
        <begin position="182"/>
        <end position="380"/>
    </location>
</feature>
<keyword evidence="3" id="KW-1185">Reference proteome</keyword>
<evidence type="ECO:0000313" key="3">
    <source>
        <dbReference type="Proteomes" id="UP000053370"/>
    </source>
</evidence>
<dbReference type="SUPFAM" id="SSF51726">
    <property type="entry name" value="UROD/MetE-like"/>
    <property type="match status" value="1"/>
</dbReference>
<dbReference type="Gene3D" id="3.20.20.210">
    <property type="match status" value="1"/>
</dbReference>
<dbReference type="Pfam" id="PF01208">
    <property type="entry name" value="URO-D"/>
    <property type="match status" value="1"/>
</dbReference>
<dbReference type="GO" id="GO:0006779">
    <property type="term" value="P:porphyrin-containing compound biosynthetic process"/>
    <property type="evidence" value="ECO:0007669"/>
    <property type="project" value="InterPro"/>
</dbReference>
<accession>A0A0S7BVN1</accession>
<gene>
    <name evidence="2" type="ORF">ATC1_131220</name>
</gene>
<dbReference type="PANTHER" id="PTHR47099:SF1">
    <property type="entry name" value="METHYLCOBAMIDE:COM METHYLTRANSFERASE MTBA"/>
    <property type="match status" value="1"/>
</dbReference>
<evidence type="ECO:0000313" key="2">
    <source>
        <dbReference type="EMBL" id="GAP41236.1"/>
    </source>
</evidence>
<organism evidence="2">
    <name type="scientific">Flexilinea flocculi</name>
    <dbReference type="NCBI Taxonomy" id="1678840"/>
    <lineage>
        <taxon>Bacteria</taxon>
        <taxon>Bacillati</taxon>
        <taxon>Chloroflexota</taxon>
        <taxon>Anaerolineae</taxon>
        <taxon>Anaerolineales</taxon>
        <taxon>Anaerolineaceae</taxon>
        <taxon>Flexilinea</taxon>
    </lineage>
</organism>
<dbReference type="InterPro" id="IPR038071">
    <property type="entry name" value="UROD/MetE-like_sf"/>
</dbReference>
<dbReference type="AlphaFoldDB" id="A0A0S7BVN1"/>
<dbReference type="RefSeq" id="WP_152024302.1">
    <property type="nucleotide sequence ID" value="NZ_DF968181.1"/>
</dbReference>
<dbReference type="PANTHER" id="PTHR47099">
    <property type="entry name" value="METHYLCOBAMIDE:COM METHYLTRANSFERASE MTBA"/>
    <property type="match status" value="1"/>
</dbReference>
<dbReference type="Proteomes" id="UP000053370">
    <property type="component" value="Unassembled WGS sequence"/>
</dbReference>
<proteinExistence type="predicted"/>
<dbReference type="InterPro" id="IPR052024">
    <property type="entry name" value="Methanogen_methyltrans"/>
</dbReference>
<dbReference type="OrthoDB" id="9771599at2"/>